<feature type="active site" evidence="15">
    <location>
        <position position="75"/>
    </location>
</feature>
<evidence type="ECO:0000256" key="15">
    <source>
        <dbReference type="PIRSR" id="PIRSR006404-1"/>
    </source>
</evidence>
<keyword evidence="12" id="KW-0129">CBS domain</keyword>
<dbReference type="GO" id="GO:0046872">
    <property type="term" value="F:metal ion binding"/>
    <property type="evidence" value="ECO:0007669"/>
    <property type="project" value="UniProtKB-UniRule"/>
</dbReference>
<feature type="binding site" evidence="16">
    <location>
        <position position="74"/>
    </location>
    <ligand>
        <name>Zn(2+)</name>
        <dbReference type="ChEBI" id="CHEBI:29105"/>
        <note>catalytic</note>
    </ligand>
</feature>
<evidence type="ECO:0000256" key="5">
    <source>
        <dbReference type="ARBA" id="ARBA00022692"/>
    </source>
</evidence>
<name>A0A839QLZ9_9MICC</name>
<feature type="transmembrane region" description="Helical" evidence="14">
    <location>
        <begin position="190"/>
        <end position="213"/>
    </location>
</feature>
<feature type="transmembrane region" description="Helical" evidence="14">
    <location>
        <begin position="146"/>
        <end position="169"/>
    </location>
</feature>
<evidence type="ECO:0000256" key="8">
    <source>
        <dbReference type="ARBA" id="ARBA00022801"/>
    </source>
</evidence>
<feature type="binding site" evidence="16">
    <location>
        <position position="170"/>
    </location>
    <ligand>
        <name>Zn(2+)</name>
        <dbReference type="ChEBI" id="CHEBI:29105"/>
        <note>catalytic</note>
    </ligand>
</feature>
<keyword evidence="11 14" id="KW-0482">Metalloprotease</keyword>
<keyword evidence="5 14" id="KW-0812">Transmembrane</keyword>
<dbReference type="PIRSF" id="PIRSF006404">
    <property type="entry name" value="UCP006404_Pept_M50_CBS"/>
    <property type="match status" value="1"/>
</dbReference>
<keyword evidence="8 14" id="KW-0378">Hydrolase</keyword>
<comment type="caution">
    <text evidence="18">The sequence shown here is derived from an EMBL/GenBank/DDBJ whole genome shotgun (WGS) entry which is preliminary data.</text>
</comment>
<comment type="cofactor">
    <cofactor evidence="14 16">
        <name>Zn(2+)</name>
        <dbReference type="ChEBI" id="CHEBI:29105"/>
    </cofactor>
    <text evidence="14 16">Binds 1 zinc ion per subunit.</text>
</comment>
<evidence type="ECO:0000256" key="7">
    <source>
        <dbReference type="ARBA" id="ARBA00022737"/>
    </source>
</evidence>
<dbReference type="InterPro" id="IPR046342">
    <property type="entry name" value="CBS_dom_sf"/>
</dbReference>
<dbReference type="AlphaFoldDB" id="A0A839QLZ9"/>
<keyword evidence="3 14" id="KW-1003">Cell membrane</keyword>
<feature type="domain" description="Peptidase M50" evidence="17">
    <location>
        <begin position="63"/>
        <end position="138"/>
    </location>
</feature>
<feature type="transmembrane region" description="Helical" evidence="14">
    <location>
        <begin position="20"/>
        <end position="42"/>
    </location>
</feature>
<feature type="binding site" evidence="16">
    <location>
        <position position="78"/>
    </location>
    <ligand>
        <name>Zn(2+)</name>
        <dbReference type="ChEBI" id="CHEBI:29105"/>
        <note>catalytic</note>
    </ligand>
</feature>
<keyword evidence="10 14" id="KW-1133">Transmembrane helix</keyword>
<dbReference type="GO" id="GO:0008237">
    <property type="term" value="F:metallopeptidase activity"/>
    <property type="evidence" value="ECO:0007669"/>
    <property type="project" value="UniProtKB-UniRule"/>
</dbReference>
<evidence type="ECO:0000256" key="14">
    <source>
        <dbReference type="PIRNR" id="PIRNR006404"/>
    </source>
</evidence>
<dbReference type="InterPro" id="IPR008915">
    <property type="entry name" value="Peptidase_M50"/>
</dbReference>
<dbReference type="SUPFAM" id="SSF54631">
    <property type="entry name" value="CBS-domain pair"/>
    <property type="match status" value="1"/>
</dbReference>
<dbReference type="GO" id="GO:0006508">
    <property type="term" value="P:proteolysis"/>
    <property type="evidence" value="ECO:0007669"/>
    <property type="project" value="UniProtKB-KW"/>
</dbReference>
<evidence type="ECO:0000256" key="1">
    <source>
        <dbReference type="ARBA" id="ARBA00004651"/>
    </source>
</evidence>
<feature type="domain" description="Peptidase M50" evidence="17">
    <location>
        <begin position="147"/>
        <end position="196"/>
    </location>
</feature>
<evidence type="ECO:0000256" key="16">
    <source>
        <dbReference type="PIRSR" id="PIRSR006404-2"/>
    </source>
</evidence>
<evidence type="ECO:0000313" key="19">
    <source>
        <dbReference type="Proteomes" id="UP000523000"/>
    </source>
</evidence>
<dbReference type="PANTHER" id="PTHR39188:SF3">
    <property type="entry name" value="STAGE IV SPORULATION PROTEIN FB"/>
    <property type="match status" value="1"/>
</dbReference>
<feature type="transmembrane region" description="Helical" evidence="14">
    <location>
        <begin position="54"/>
        <end position="73"/>
    </location>
</feature>
<evidence type="ECO:0000256" key="12">
    <source>
        <dbReference type="ARBA" id="ARBA00023122"/>
    </source>
</evidence>
<dbReference type="EMBL" id="JACHVS010000002">
    <property type="protein sequence ID" value="MBB2997259.1"/>
    <property type="molecule type" value="Genomic_DNA"/>
</dbReference>
<evidence type="ECO:0000256" key="2">
    <source>
        <dbReference type="ARBA" id="ARBA00007931"/>
    </source>
</evidence>
<dbReference type="CDD" id="cd06164">
    <property type="entry name" value="S2P-M50_SpoIVFB_CBS"/>
    <property type="match status" value="1"/>
</dbReference>
<organism evidence="18 19">
    <name type="scientific">Paeniglutamicibacter cryotolerans</name>
    <dbReference type="NCBI Taxonomy" id="670079"/>
    <lineage>
        <taxon>Bacteria</taxon>
        <taxon>Bacillati</taxon>
        <taxon>Actinomycetota</taxon>
        <taxon>Actinomycetes</taxon>
        <taxon>Micrococcales</taxon>
        <taxon>Micrococcaceae</taxon>
        <taxon>Paeniglutamicibacter</taxon>
    </lineage>
</organism>
<proteinExistence type="inferred from homology"/>
<evidence type="ECO:0000256" key="11">
    <source>
        <dbReference type="ARBA" id="ARBA00023049"/>
    </source>
</evidence>
<comment type="similarity">
    <text evidence="2 14">Belongs to the peptidase M50B family.</text>
</comment>
<gene>
    <name evidence="18" type="ORF">E9229_003506</name>
</gene>
<keyword evidence="19" id="KW-1185">Reference proteome</keyword>
<protein>
    <recommendedName>
        <fullName evidence="14">Zinc metalloprotease</fullName>
    </recommendedName>
</protein>
<dbReference type="InterPro" id="IPR016483">
    <property type="entry name" value="UCP006404_Pept_M50_CBS"/>
</dbReference>
<keyword evidence="4 14" id="KW-0645">Protease</keyword>
<accession>A0A839QLZ9</accession>
<evidence type="ECO:0000256" key="3">
    <source>
        <dbReference type="ARBA" id="ARBA00022475"/>
    </source>
</evidence>
<reference evidence="18 19" key="1">
    <citation type="submission" date="2020-08" db="EMBL/GenBank/DDBJ databases">
        <title>Sequencing the genomes of 1000 actinobacteria strains.</title>
        <authorList>
            <person name="Klenk H.-P."/>
        </authorList>
    </citation>
    <scope>NUCLEOTIDE SEQUENCE [LARGE SCALE GENOMIC DNA]</scope>
    <source>
        <strain evidence="18 19">DSM 22826</strain>
    </source>
</reference>
<keyword evidence="7" id="KW-0677">Repeat</keyword>
<feature type="transmembrane region" description="Helical" evidence="14">
    <location>
        <begin position="114"/>
        <end position="134"/>
    </location>
</feature>
<evidence type="ECO:0000256" key="10">
    <source>
        <dbReference type="ARBA" id="ARBA00022989"/>
    </source>
</evidence>
<dbReference type="Pfam" id="PF02163">
    <property type="entry name" value="Peptidase_M50"/>
    <property type="match status" value="2"/>
</dbReference>
<evidence type="ECO:0000259" key="17">
    <source>
        <dbReference type="Pfam" id="PF02163"/>
    </source>
</evidence>
<dbReference type="PANTHER" id="PTHR39188">
    <property type="entry name" value="MEMBRANE-ASSOCIATED ZINC METALLOPROTEASE M50B"/>
    <property type="match status" value="1"/>
</dbReference>
<feature type="transmembrane region" description="Helical" evidence="14">
    <location>
        <begin position="219"/>
        <end position="238"/>
    </location>
</feature>
<comment type="subcellular location">
    <subcellularLocation>
        <location evidence="1 14">Cell membrane</location>
        <topology evidence="1 14">Multi-pass membrane protein</topology>
    </subcellularLocation>
</comment>
<dbReference type="Proteomes" id="UP000523000">
    <property type="component" value="Unassembled WGS sequence"/>
</dbReference>
<keyword evidence="9 14" id="KW-0862">Zinc</keyword>
<evidence type="ECO:0000256" key="9">
    <source>
        <dbReference type="ARBA" id="ARBA00022833"/>
    </source>
</evidence>
<evidence type="ECO:0000256" key="13">
    <source>
        <dbReference type="ARBA" id="ARBA00023136"/>
    </source>
</evidence>
<keyword evidence="6 14" id="KW-0479">Metal-binding</keyword>
<sequence>MSAQPETRTKSDGIPLGSFFGVPIYLAYSWFVIAAAIVLLFGPDVQRAVPGIGYGAYAVALTYAILLALSVLIHELAHALSAKAFGWPEAKIVLTLWGGHTQFGSFYATPGKSLVVAMAGPVANFIIAGVGWLALQAVQPVGVTYLLWDILVLANFLVALFNVLPGLPLDGGRLVESLVWKVTGSQDKGTVAAGWAGRVIVALLIGILVIYPLTQSQPLNMQMIIVLVLVGGFMWVGASQSIRYAKMRLRLPDISARTLMEPATALPASATVAQIIERISMRGGRVVLVSPEGAPEAVVDEESLARVPEQLRDLSPGVSVARAFSPGAVVAAAASGRSLIDYLATITGAEYAVIDESGRIIGLLAQSRVVAAITGKY</sequence>
<dbReference type="GO" id="GO:0005886">
    <property type="term" value="C:plasma membrane"/>
    <property type="evidence" value="ECO:0007669"/>
    <property type="project" value="UniProtKB-SubCell"/>
</dbReference>
<keyword evidence="13 14" id="KW-0472">Membrane</keyword>
<dbReference type="RefSeq" id="WP_183512810.1">
    <property type="nucleotide sequence ID" value="NZ_BAABGK010000104.1"/>
</dbReference>
<evidence type="ECO:0000256" key="4">
    <source>
        <dbReference type="ARBA" id="ARBA00022670"/>
    </source>
</evidence>
<evidence type="ECO:0000256" key="6">
    <source>
        <dbReference type="ARBA" id="ARBA00022723"/>
    </source>
</evidence>
<evidence type="ECO:0000313" key="18">
    <source>
        <dbReference type="EMBL" id="MBB2997259.1"/>
    </source>
</evidence>